<dbReference type="SUPFAM" id="SSF53098">
    <property type="entry name" value="Ribonuclease H-like"/>
    <property type="match status" value="1"/>
</dbReference>
<dbReference type="InterPro" id="IPR002562">
    <property type="entry name" value="3'-5'_exonuclease_dom"/>
</dbReference>
<dbReference type="AlphaFoldDB" id="A0AAJ0G495"/>
<feature type="domain" description="3'-5' exonuclease" evidence="1">
    <location>
        <begin position="5"/>
        <end position="201"/>
    </location>
</feature>
<organism evidence="2 3">
    <name type="scientific">Extremus antarcticus</name>
    <dbReference type="NCBI Taxonomy" id="702011"/>
    <lineage>
        <taxon>Eukaryota</taxon>
        <taxon>Fungi</taxon>
        <taxon>Dikarya</taxon>
        <taxon>Ascomycota</taxon>
        <taxon>Pezizomycotina</taxon>
        <taxon>Dothideomycetes</taxon>
        <taxon>Dothideomycetidae</taxon>
        <taxon>Mycosphaerellales</taxon>
        <taxon>Extremaceae</taxon>
        <taxon>Extremus</taxon>
    </lineage>
</organism>
<keyword evidence="3" id="KW-1185">Reference proteome</keyword>
<gene>
    <name evidence="2" type="ORF">LTR09_011779</name>
</gene>
<dbReference type="Proteomes" id="UP001271007">
    <property type="component" value="Unassembled WGS sequence"/>
</dbReference>
<dbReference type="InterPro" id="IPR012337">
    <property type="entry name" value="RNaseH-like_sf"/>
</dbReference>
<sequence length="289" mass="33444">MKSELIDTLSLLKAFIDGLKNIEGEPPSLYIDLEGNNLSRLGTLSLLTILIEPREKVYLIDVTTLGRDAFDTVGSDGRSVRDVLEANDIIKVFFDIRNDSDALYSLYSVEVRGIWDLQLMELASRNFQKRCVNGLAKCIERDLRIEYEEKVNWQRVKDKGRDLFDPARRGSYAIFDQRPLTAEVEDYYTQDVAFMPHLCEIYRDKLCDAWWREIEAETNARITLSHSPTFNGKGRHMAEGPPVWISWRPSAAERHKLWDAICQSIWAPWIELIDVLLIETTNWIICNLD</sequence>
<dbReference type="GO" id="GO:0003676">
    <property type="term" value="F:nucleic acid binding"/>
    <property type="evidence" value="ECO:0007669"/>
    <property type="project" value="InterPro"/>
</dbReference>
<dbReference type="Gene3D" id="3.30.420.10">
    <property type="entry name" value="Ribonuclease H-like superfamily/Ribonuclease H"/>
    <property type="match status" value="1"/>
</dbReference>
<evidence type="ECO:0000259" key="1">
    <source>
        <dbReference type="Pfam" id="PF01612"/>
    </source>
</evidence>
<evidence type="ECO:0000313" key="2">
    <source>
        <dbReference type="EMBL" id="KAK3046754.1"/>
    </source>
</evidence>
<accession>A0AAJ0G495</accession>
<dbReference type="InterPro" id="IPR036397">
    <property type="entry name" value="RNaseH_sf"/>
</dbReference>
<evidence type="ECO:0000313" key="3">
    <source>
        <dbReference type="Proteomes" id="UP001271007"/>
    </source>
</evidence>
<dbReference type="GO" id="GO:0008408">
    <property type="term" value="F:3'-5' exonuclease activity"/>
    <property type="evidence" value="ECO:0007669"/>
    <property type="project" value="InterPro"/>
</dbReference>
<reference evidence="2" key="1">
    <citation type="submission" date="2023-04" db="EMBL/GenBank/DDBJ databases">
        <title>Black Yeasts Isolated from many extreme environments.</title>
        <authorList>
            <person name="Coleine C."/>
            <person name="Stajich J.E."/>
            <person name="Selbmann L."/>
        </authorList>
    </citation>
    <scope>NUCLEOTIDE SEQUENCE</scope>
    <source>
        <strain evidence="2">CCFEE 5312</strain>
    </source>
</reference>
<dbReference type="PANTHER" id="PTHR43040:SF1">
    <property type="entry name" value="RIBONUCLEASE D"/>
    <property type="match status" value="1"/>
</dbReference>
<dbReference type="PANTHER" id="PTHR43040">
    <property type="entry name" value="RIBONUCLEASE D"/>
    <property type="match status" value="1"/>
</dbReference>
<protein>
    <recommendedName>
        <fullName evidence="1">3'-5' exonuclease domain-containing protein</fullName>
    </recommendedName>
</protein>
<comment type="caution">
    <text evidence="2">The sequence shown here is derived from an EMBL/GenBank/DDBJ whole genome shotgun (WGS) entry which is preliminary data.</text>
</comment>
<name>A0AAJ0G495_9PEZI</name>
<proteinExistence type="predicted"/>
<dbReference type="GO" id="GO:0006139">
    <property type="term" value="P:nucleobase-containing compound metabolic process"/>
    <property type="evidence" value="ECO:0007669"/>
    <property type="project" value="InterPro"/>
</dbReference>
<dbReference type="EMBL" id="JAWDJX010000081">
    <property type="protein sequence ID" value="KAK3046754.1"/>
    <property type="molecule type" value="Genomic_DNA"/>
</dbReference>
<dbReference type="Pfam" id="PF01612">
    <property type="entry name" value="DNA_pol_A_exo1"/>
    <property type="match status" value="1"/>
</dbReference>